<evidence type="ECO:0008006" key="3">
    <source>
        <dbReference type="Google" id="ProtNLM"/>
    </source>
</evidence>
<dbReference type="FunFam" id="3.30.70.120:FF:000006">
    <property type="entry name" value="GTP cyclohydrolase 1 type 2 homolog"/>
    <property type="match status" value="1"/>
</dbReference>
<dbReference type="SUPFAM" id="SSF102705">
    <property type="entry name" value="NIF3 (NGG1p interacting factor 3)-like"/>
    <property type="match status" value="1"/>
</dbReference>
<proteinExistence type="predicted"/>
<dbReference type="Proteomes" id="UP000178647">
    <property type="component" value="Unassembled WGS sequence"/>
</dbReference>
<dbReference type="AlphaFoldDB" id="A0A1G2EF34"/>
<evidence type="ECO:0000313" key="1">
    <source>
        <dbReference type="EMBL" id="OGZ23960.1"/>
    </source>
</evidence>
<accession>A0A1G2EF34</accession>
<dbReference type="EMBL" id="MHMH01000021">
    <property type="protein sequence ID" value="OGZ23960.1"/>
    <property type="molecule type" value="Genomic_DNA"/>
</dbReference>
<sequence length="109" mass="11836">MENKSKIVKIVVFVPETHANAVREAIGKAGAGKLGNYACCSFSSKGIGRFRPQKGAHPNIGEVGKLESVAEERIEAVCERDKLTDVVKAIKEAHPYEEVALDIYPLEAI</sequence>
<reference evidence="1 2" key="1">
    <citation type="journal article" date="2016" name="Nat. Commun.">
        <title>Thousands of microbial genomes shed light on interconnected biogeochemical processes in an aquifer system.</title>
        <authorList>
            <person name="Anantharaman K."/>
            <person name="Brown C.T."/>
            <person name="Hug L.A."/>
            <person name="Sharon I."/>
            <person name="Castelle C.J."/>
            <person name="Probst A.J."/>
            <person name="Thomas B.C."/>
            <person name="Singh A."/>
            <person name="Wilkins M.J."/>
            <person name="Karaoz U."/>
            <person name="Brodie E.L."/>
            <person name="Williams K.H."/>
            <person name="Hubbard S.S."/>
            <person name="Banfield J.F."/>
        </authorList>
    </citation>
    <scope>NUCLEOTIDE SEQUENCE [LARGE SCALE GENOMIC DNA]</scope>
</reference>
<name>A0A1G2EF34_9BACT</name>
<dbReference type="InterPro" id="IPR036069">
    <property type="entry name" value="DUF34/NIF3_sf"/>
</dbReference>
<dbReference type="PANTHER" id="PTHR41774">
    <property type="match status" value="1"/>
</dbReference>
<organism evidence="1 2">
    <name type="scientific">Candidatus Nealsonbacteria bacterium RIFCSPLOWO2_01_FULL_43_32</name>
    <dbReference type="NCBI Taxonomy" id="1801672"/>
    <lineage>
        <taxon>Bacteria</taxon>
        <taxon>Candidatus Nealsoniibacteriota</taxon>
    </lineage>
</organism>
<gene>
    <name evidence="1" type="ORF">A2896_01305</name>
</gene>
<protein>
    <recommendedName>
        <fullName evidence="3">NGG1p interacting factor NIF3</fullName>
    </recommendedName>
</protein>
<dbReference type="PANTHER" id="PTHR41774:SF1">
    <property type="entry name" value="NGG1P INTERACTING FACTOR NIF3"/>
    <property type="match status" value="1"/>
</dbReference>
<evidence type="ECO:0000313" key="2">
    <source>
        <dbReference type="Proteomes" id="UP000178647"/>
    </source>
</evidence>
<dbReference type="STRING" id="1801672.A2896_01305"/>
<dbReference type="Gene3D" id="3.30.70.120">
    <property type="match status" value="1"/>
</dbReference>
<comment type="caution">
    <text evidence="1">The sequence shown here is derived from an EMBL/GenBank/DDBJ whole genome shotgun (WGS) entry which is preliminary data.</text>
</comment>
<dbReference type="InterPro" id="IPR015867">
    <property type="entry name" value="N-reg_PII/ATP_PRibTrfase_C"/>
</dbReference>